<dbReference type="InterPro" id="IPR009679">
    <property type="entry name" value="Phage_186_CII-like"/>
</dbReference>
<dbReference type="Proteomes" id="UP000016426">
    <property type="component" value="Unassembled WGS sequence"/>
</dbReference>
<reference evidence="1 2" key="1">
    <citation type="journal article" date="2013" name="Genome Announc.">
        <title>Genome Sequence of the Pigment-Producing Bacterium Pseudogulbenkiania ferrooxidans, Isolated from Loktak Lake.</title>
        <authorList>
            <person name="Puranik S."/>
            <person name="Talkal R."/>
            <person name="Qureshi A."/>
            <person name="Khardenavis A."/>
            <person name="Kapley A."/>
            <person name="Purohit H.J."/>
        </authorList>
    </citation>
    <scope>NUCLEOTIDE SEQUENCE [LARGE SCALE GENOMIC DNA]</scope>
    <source>
        <strain evidence="1 2">EGD-HP2</strain>
    </source>
</reference>
<comment type="caution">
    <text evidence="1">The sequence shown here is derived from an EMBL/GenBank/DDBJ whole genome shotgun (WGS) entry which is preliminary data.</text>
</comment>
<accession>A0ABN0N7Q5</accession>
<dbReference type="EMBL" id="AVPH01000212">
    <property type="protein sequence ID" value="ERE07201.1"/>
    <property type="molecule type" value="Genomic_DNA"/>
</dbReference>
<name>A0ABN0N7Q5_9NEIS</name>
<dbReference type="RefSeq" id="WP_021476721.1">
    <property type="nucleotide sequence ID" value="NZ_AVPH01000212.1"/>
</dbReference>
<organism evidence="1 2">
    <name type="scientific">Pseudogulbenkiania ferrooxidans EGD-HP2</name>
    <dbReference type="NCBI Taxonomy" id="1388764"/>
    <lineage>
        <taxon>Bacteria</taxon>
        <taxon>Pseudomonadati</taxon>
        <taxon>Pseudomonadota</taxon>
        <taxon>Betaproteobacteria</taxon>
        <taxon>Neisseriales</taxon>
        <taxon>Chromobacteriaceae</taxon>
        <taxon>Pseudogulbenkiania</taxon>
    </lineage>
</organism>
<evidence type="ECO:0000313" key="2">
    <source>
        <dbReference type="Proteomes" id="UP000016426"/>
    </source>
</evidence>
<dbReference type="Pfam" id="PF06892">
    <property type="entry name" value="Phage_CP76"/>
    <property type="match status" value="1"/>
</dbReference>
<gene>
    <name evidence="1" type="ORF">O166_06455</name>
</gene>
<protein>
    <submittedName>
        <fullName evidence="1">Uncharacterized protein</fullName>
    </submittedName>
</protein>
<keyword evidence="2" id="KW-1185">Reference proteome</keyword>
<proteinExistence type="predicted"/>
<sequence>MDDFSLDDAIREDVARWPHSQESLSRVVCGSAQGLRHKLVHFKGQHLRPEELVMLQLSSGGRHTVSAMARELGGAFLMLPPTEVCLDNQDLLVEANKIHAALGTLLTQMNEFIQNDGQIDEGEKAKLDAQGHAAYVQILRFLSLTYRVYGTAEVVKTAQ</sequence>
<evidence type="ECO:0000313" key="1">
    <source>
        <dbReference type="EMBL" id="ERE07201.1"/>
    </source>
</evidence>